<accession>A0AAD4LIA5</accession>
<dbReference type="EMBL" id="JAKELL010000017">
    <property type="protein sequence ID" value="KAH8993787.1"/>
    <property type="molecule type" value="Genomic_DNA"/>
</dbReference>
<evidence type="ECO:0000256" key="2">
    <source>
        <dbReference type="SAM" id="Phobius"/>
    </source>
</evidence>
<feature type="region of interest" description="Disordered" evidence="1">
    <location>
        <begin position="214"/>
        <end position="250"/>
    </location>
</feature>
<keyword evidence="4" id="KW-1185">Reference proteome</keyword>
<keyword evidence="2" id="KW-1133">Transmembrane helix</keyword>
<feature type="compositionally biased region" description="Low complexity" evidence="1">
    <location>
        <begin position="226"/>
        <end position="236"/>
    </location>
</feature>
<comment type="caution">
    <text evidence="3">The sequence shown here is derived from an EMBL/GenBank/DDBJ whole genome shotgun (WGS) entry which is preliminary data.</text>
</comment>
<evidence type="ECO:0000313" key="3">
    <source>
        <dbReference type="EMBL" id="KAH8993787.1"/>
    </source>
</evidence>
<reference evidence="3" key="1">
    <citation type="submission" date="2022-01" db="EMBL/GenBank/DDBJ databases">
        <title>Comparative genomics reveals a dynamic genome evolution in the ectomycorrhizal milk-cap (Lactarius) mushrooms.</title>
        <authorList>
            <consortium name="DOE Joint Genome Institute"/>
            <person name="Lebreton A."/>
            <person name="Tang N."/>
            <person name="Kuo A."/>
            <person name="LaButti K."/>
            <person name="Drula E."/>
            <person name="Barry K."/>
            <person name="Clum A."/>
            <person name="Lipzen A."/>
            <person name="Mousain D."/>
            <person name="Ng V."/>
            <person name="Wang R."/>
            <person name="Wang X."/>
            <person name="Dai Y."/>
            <person name="Henrissat B."/>
            <person name="Grigoriev I.V."/>
            <person name="Guerin-Laguette A."/>
            <person name="Yu F."/>
            <person name="Martin F.M."/>
        </authorList>
    </citation>
    <scope>NUCLEOTIDE SEQUENCE</scope>
    <source>
        <strain evidence="3">QP</strain>
    </source>
</reference>
<keyword evidence="2" id="KW-0812">Transmembrane</keyword>
<protein>
    <submittedName>
        <fullName evidence="3">Uncharacterized protein</fullName>
    </submittedName>
</protein>
<evidence type="ECO:0000313" key="4">
    <source>
        <dbReference type="Proteomes" id="UP001201163"/>
    </source>
</evidence>
<feature type="compositionally biased region" description="Pro residues" evidence="1">
    <location>
        <begin position="238"/>
        <end position="250"/>
    </location>
</feature>
<organism evidence="3 4">
    <name type="scientific">Lactarius akahatsu</name>
    <dbReference type="NCBI Taxonomy" id="416441"/>
    <lineage>
        <taxon>Eukaryota</taxon>
        <taxon>Fungi</taxon>
        <taxon>Dikarya</taxon>
        <taxon>Basidiomycota</taxon>
        <taxon>Agaricomycotina</taxon>
        <taxon>Agaricomycetes</taxon>
        <taxon>Russulales</taxon>
        <taxon>Russulaceae</taxon>
        <taxon>Lactarius</taxon>
    </lineage>
</organism>
<feature type="region of interest" description="Disordered" evidence="1">
    <location>
        <begin position="262"/>
        <end position="340"/>
    </location>
</feature>
<dbReference type="Proteomes" id="UP001201163">
    <property type="component" value="Unassembled WGS sequence"/>
</dbReference>
<evidence type="ECO:0000256" key="1">
    <source>
        <dbReference type="SAM" id="MobiDB-lite"/>
    </source>
</evidence>
<gene>
    <name evidence="3" type="ORF">EDB92DRAFT_1853381</name>
</gene>
<feature type="transmembrane region" description="Helical" evidence="2">
    <location>
        <begin position="108"/>
        <end position="131"/>
    </location>
</feature>
<name>A0AAD4LIA5_9AGAM</name>
<dbReference type="AlphaFoldDB" id="A0AAD4LIA5"/>
<proteinExistence type="predicted"/>
<sequence>MLVITMTILACTQSPLFPCPSLKTAHCKSILMPRPLPVHLASLLISKAATFNLKLRPTVTSTVQRVCETPSLLLRSSAVSPPPLRYFDDSATSSVVAPRAVHHRVGPIVAACLGAAVGVLLVGLVLFWFFLRHRLRWATAQVQDVVPRSWVSDSQGGHDIQVVANHPSMSLDLTGAECENESAVPVSARSIEAAIRLNKSSSVLDISNSVENALRAPLPSSPSPSPSSSLRRSSLPGPIEPYVPSQVPPRTPVLRIHTNVLATSSNSGPRLSPPTPAQSSRSPVRPLPTPPTTPSTRRPRSAKAEETNRQSHRSRLARSVVSAEDFRSYSQGRRRSRAHSITSVSVEMDGYDIVQHHDGGAHARIDLPPPYHECLQAQATTPAPLSVPLRTMAQP</sequence>
<keyword evidence="2" id="KW-0472">Membrane</keyword>